<dbReference type="SUPFAM" id="SSF52206">
    <property type="entry name" value="Hypothetical protein MTH538"/>
    <property type="match status" value="1"/>
</dbReference>
<dbReference type="InterPro" id="IPR015032">
    <property type="entry name" value="ThsB__TIR-like_domain"/>
</dbReference>
<feature type="domain" description="Thoeris protein ThsB TIR-like" evidence="1">
    <location>
        <begin position="6"/>
        <end position="101"/>
    </location>
</feature>
<comment type="caution">
    <text evidence="2">The sequence shown here is derived from an EMBL/GenBank/DDBJ whole genome shotgun (WGS) entry which is preliminary data.</text>
</comment>
<organism evidence="2 3">
    <name type="scientific">Paenibacillus baimaensis</name>
    <dbReference type="NCBI Taxonomy" id="2982185"/>
    <lineage>
        <taxon>Bacteria</taxon>
        <taxon>Bacillati</taxon>
        <taxon>Bacillota</taxon>
        <taxon>Bacilli</taxon>
        <taxon>Bacillales</taxon>
        <taxon>Paenibacillaceae</taxon>
        <taxon>Paenibacillus</taxon>
    </lineage>
</organism>
<dbReference type="Proteomes" id="UP001652445">
    <property type="component" value="Unassembled WGS sequence"/>
</dbReference>
<dbReference type="EMBL" id="JAOQIO010000044">
    <property type="protein sequence ID" value="MCU6793332.1"/>
    <property type="molecule type" value="Genomic_DNA"/>
</dbReference>
<dbReference type="Gene3D" id="3.40.50.11200">
    <property type="match status" value="1"/>
</dbReference>
<accession>A0ABT2UHG5</accession>
<keyword evidence="3" id="KW-1185">Reference proteome</keyword>
<dbReference type="Pfam" id="PF08937">
    <property type="entry name" value="ThsB_TIR"/>
    <property type="match status" value="1"/>
</dbReference>
<dbReference type="RefSeq" id="WP_262684636.1">
    <property type="nucleotide sequence ID" value="NZ_JAOQIO010000044.1"/>
</dbReference>
<proteinExistence type="predicted"/>
<dbReference type="InterPro" id="IPR036490">
    <property type="entry name" value="ThsB_TIR-like_sf"/>
</dbReference>
<sequence length="189" mass="22313">MSKRVFFSFHYQDVIDFRANVVRQHKLTKNDNAGYFDASIWEEAKKTGEIALKRLINDELKNTSVTAVLIGTDTYDRRWVRYEIVKSLSKGNSILGIHINNIPGKDQKTKSSGLNPFDYLGIQYNSDGTRVDFYEYRNNKWVLYKDLDGYTISKVNDERKGKFFKLSYFYNTYDWILDKGYDNFSNWIK</sequence>
<reference evidence="2 3" key="1">
    <citation type="submission" date="2022-09" db="EMBL/GenBank/DDBJ databases">
        <authorList>
            <person name="Han X.L."/>
            <person name="Wang Q."/>
            <person name="Lu T."/>
        </authorList>
    </citation>
    <scope>NUCLEOTIDE SEQUENCE [LARGE SCALE GENOMIC DNA]</scope>
    <source>
        <strain evidence="2 3">WQ 127069</strain>
    </source>
</reference>
<gene>
    <name evidence="2" type="ORF">OB236_14555</name>
</gene>
<evidence type="ECO:0000313" key="2">
    <source>
        <dbReference type="EMBL" id="MCU6793332.1"/>
    </source>
</evidence>
<evidence type="ECO:0000313" key="3">
    <source>
        <dbReference type="Proteomes" id="UP001652445"/>
    </source>
</evidence>
<protein>
    <submittedName>
        <fullName evidence="2">TIR domain-containing protein</fullName>
    </submittedName>
</protein>
<evidence type="ECO:0000259" key="1">
    <source>
        <dbReference type="Pfam" id="PF08937"/>
    </source>
</evidence>
<name>A0ABT2UHG5_9BACL</name>